<sequence length="413" mass="45401">MQAGQFIHITESEKLQTRRVEALSAFLMAEAPTSRALNLVRYLLFERLLPLASSHLGKTFELDTRAAFRLRVRACMDATRRVEPRTWEFYTFQEVLSTRRTSASSRVVSAVLNATLGEYARWQDKRTLSRTDARLRLLSAKGRPTTPALAAVADINKQYRHVASLRFDTVFLTWFTTSLASGVKVTKAADAKALGDVDDLPELDALRKAKVHVDPFDPVVRVSPDLMFGPFLAEDEVAPDGLNLGALGSTVGSQVAAFLDPVLGPRDGFSRDVPSYTPDTASIYQKALSCLRNRRPEHEHDVFGEAEAAQVLMDQMGVRIAYAAFEKIRNASGGGSSASALMSEISKRLGGEERAFFAAHCFQLCGQAVPSGLGRAASARSRCNMALRDVQPFWEAFGCRVGSAMRPEHPCQL</sequence>
<organism evidence="2 3">
    <name type="scientific">Amblyomma americanum</name>
    <name type="common">Lone star tick</name>
    <dbReference type="NCBI Taxonomy" id="6943"/>
    <lineage>
        <taxon>Eukaryota</taxon>
        <taxon>Metazoa</taxon>
        <taxon>Ecdysozoa</taxon>
        <taxon>Arthropoda</taxon>
        <taxon>Chelicerata</taxon>
        <taxon>Arachnida</taxon>
        <taxon>Acari</taxon>
        <taxon>Parasitiformes</taxon>
        <taxon>Ixodida</taxon>
        <taxon>Ixodoidea</taxon>
        <taxon>Ixodidae</taxon>
        <taxon>Amblyomminae</taxon>
        <taxon>Amblyomma</taxon>
    </lineage>
</organism>
<comment type="caution">
    <text evidence="2">The sequence shown here is derived from an EMBL/GenBank/DDBJ whole genome shotgun (WGS) entry which is preliminary data.</text>
</comment>
<dbReference type="Proteomes" id="UP001321473">
    <property type="component" value="Unassembled WGS sequence"/>
</dbReference>
<evidence type="ECO:0000313" key="3">
    <source>
        <dbReference type="Proteomes" id="UP001321473"/>
    </source>
</evidence>
<dbReference type="PANTHER" id="PTHR11733">
    <property type="entry name" value="ZINC METALLOPROTEASE FAMILY M13 NEPRILYSIN-RELATED"/>
    <property type="match status" value="1"/>
</dbReference>
<keyword evidence="3" id="KW-1185">Reference proteome</keyword>
<name>A0AAQ4EU22_AMBAM</name>
<feature type="domain" description="Peptidase M13 C-terminal" evidence="1">
    <location>
        <begin position="238"/>
        <end position="413"/>
    </location>
</feature>
<dbReference type="InterPro" id="IPR024079">
    <property type="entry name" value="MetalloPept_cat_dom_sf"/>
</dbReference>
<reference evidence="2 3" key="1">
    <citation type="journal article" date="2023" name="Arcadia Sci">
        <title>De novo assembly of a long-read Amblyomma americanum tick genome.</title>
        <authorList>
            <person name="Chou S."/>
            <person name="Poskanzer K.E."/>
            <person name="Rollins M."/>
            <person name="Thuy-Boun P.S."/>
        </authorList>
    </citation>
    <scope>NUCLEOTIDE SEQUENCE [LARGE SCALE GENOMIC DNA]</scope>
    <source>
        <strain evidence="2">F_SG_1</strain>
        <tissue evidence="2">Salivary glands</tissue>
    </source>
</reference>
<dbReference type="PROSITE" id="PS51885">
    <property type="entry name" value="NEPRILYSIN"/>
    <property type="match status" value="1"/>
</dbReference>
<protein>
    <recommendedName>
        <fullName evidence="1">Peptidase M13 C-terminal domain-containing protein</fullName>
    </recommendedName>
</protein>
<evidence type="ECO:0000259" key="1">
    <source>
        <dbReference type="Pfam" id="PF01431"/>
    </source>
</evidence>
<dbReference type="Pfam" id="PF01431">
    <property type="entry name" value="Peptidase_M13"/>
    <property type="match status" value="1"/>
</dbReference>
<proteinExistence type="predicted"/>
<evidence type="ECO:0000313" key="2">
    <source>
        <dbReference type="EMBL" id="KAK8777983.1"/>
    </source>
</evidence>
<dbReference type="SUPFAM" id="SSF55486">
    <property type="entry name" value="Metalloproteases ('zincins'), catalytic domain"/>
    <property type="match status" value="1"/>
</dbReference>
<dbReference type="GO" id="GO:0016485">
    <property type="term" value="P:protein processing"/>
    <property type="evidence" value="ECO:0007669"/>
    <property type="project" value="TreeGrafter"/>
</dbReference>
<dbReference type="InterPro" id="IPR000718">
    <property type="entry name" value="Peptidase_M13"/>
</dbReference>
<dbReference type="AlphaFoldDB" id="A0AAQ4EU22"/>
<dbReference type="PANTHER" id="PTHR11733:SF241">
    <property type="entry name" value="GH26575P-RELATED"/>
    <property type="match status" value="1"/>
</dbReference>
<dbReference type="InterPro" id="IPR018497">
    <property type="entry name" value="Peptidase_M13_C"/>
</dbReference>
<dbReference type="GO" id="GO:0004222">
    <property type="term" value="F:metalloendopeptidase activity"/>
    <property type="evidence" value="ECO:0007669"/>
    <property type="project" value="InterPro"/>
</dbReference>
<gene>
    <name evidence="2" type="ORF">V5799_020676</name>
</gene>
<accession>A0AAQ4EU22</accession>
<dbReference type="Gene3D" id="3.40.390.10">
    <property type="entry name" value="Collagenase (Catalytic Domain)"/>
    <property type="match status" value="1"/>
</dbReference>
<dbReference type="GO" id="GO:0005886">
    <property type="term" value="C:plasma membrane"/>
    <property type="evidence" value="ECO:0007669"/>
    <property type="project" value="TreeGrafter"/>
</dbReference>
<dbReference type="EMBL" id="JARKHS020011225">
    <property type="protein sequence ID" value="KAK8777983.1"/>
    <property type="molecule type" value="Genomic_DNA"/>
</dbReference>